<dbReference type="AlphaFoldDB" id="A0ABD3MUI7"/>
<comment type="caution">
    <text evidence="2">The sequence shown here is derived from an EMBL/GenBank/DDBJ whole genome shotgun (WGS) entry which is preliminary data.</text>
</comment>
<gene>
    <name evidence="2" type="ORF">ACHAW5_004056</name>
</gene>
<evidence type="ECO:0000313" key="3">
    <source>
        <dbReference type="Proteomes" id="UP001530315"/>
    </source>
</evidence>
<feature type="coiled-coil region" evidence="1">
    <location>
        <begin position="22"/>
        <end position="77"/>
    </location>
</feature>
<keyword evidence="3" id="KW-1185">Reference proteome</keyword>
<evidence type="ECO:0000256" key="1">
    <source>
        <dbReference type="SAM" id="Coils"/>
    </source>
</evidence>
<evidence type="ECO:0008006" key="4">
    <source>
        <dbReference type="Google" id="ProtNLM"/>
    </source>
</evidence>
<dbReference type="Proteomes" id="UP001530315">
    <property type="component" value="Unassembled WGS sequence"/>
</dbReference>
<dbReference type="EMBL" id="JALLAZ020001700">
    <property type="protein sequence ID" value="KAL3767615.1"/>
    <property type="molecule type" value="Genomic_DNA"/>
</dbReference>
<proteinExistence type="predicted"/>
<reference evidence="2 3" key="1">
    <citation type="submission" date="2024-10" db="EMBL/GenBank/DDBJ databases">
        <title>Updated reference genomes for cyclostephanoid diatoms.</title>
        <authorList>
            <person name="Roberts W.R."/>
            <person name="Alverson A.J."/>
        </authorList>
    </citation>
    <scope>NUCLEOTIDE SEQUENCE [LARGE SCALE GENOMIC DNA]</scope>
    <source>
        <strain evidence="2 3">AJA276-08</strain>
    </source>
</reference>
<accession>A0ABD3MUI7</accession>
<evidence type="ECO:0000313" key="2">
    <source>
        <dbReference type="EMBL" id="KAL3767615.1"/>
    </source>
</evidence>
<sequence length="199" mass="23000">MTPMRINTPSRTAIEASHVEDVLALSLELERARSRLASALQQLSDAASRGNDLQARNDHLQRELTALTSRFEAETERSAEQLVTLRRQLQSEMVKSKAAEEDATLALELAKESQSNKEECEMWLTRSLEEIDLWKGRYMELKEERRRGDGDGWEFDEPKKSVRFKVENATEEDDYEEEGCPPSPIGAERGRRWLLFWTR</sequence>
<protein>
    <recommendedName>
        <fullName evidence="4">Autophagy-related protein 16 domain-containing protein</fullName>
    </recommendedName>
</protein>
<name>A0ABD3MUI7_9STRA</name>
<keyword evidence="1" id="KW-0175">Coiled coil</keyword>
<organism evidence="2 3">
    <name type="scientific">Stephanodiscus triporus</name>
    <dbReference type="NCBI Taxonomy" id="2934178"/>
    <lineage>
        <taxon>Eukaryota</taxon>
        <taxon>Sar</taxon>
        <taxon>Stramenopiles</taxon>
        <taxon>Ochrophyta</taxon>
        <taxon>Bacillariophyta</taxon>
        <taxon>Coscinodiscophyceae</taxon>
        <taxon>Thalassiosirophycidae</taxon>
        <taxon>Stephanodiscales</taxon>
        <taxon>Stephanodiscaceae</taxon>
        <taxon>Stephanodiscus</taxon>
    </lineage>
</organism>